<organism evidence="4 5">
    <name type="scientific">Fusarium austroafricanum</name>
    <dbReference type="NCBI Taxonomy" id="2364996"/>
    <lineage>
        <taxon>Eukaryota</taxon>
        <taxon>Fungi</taxon>
        <taxon>Dikarya</taxon>
        <taxon>Ascomycota</taxon>
        <taxon>Pezizomycotina</taxon>
        <taxon>Sordariomycetes</taxon>
        <taxon>Hypocreomycetidae</taxon>
        <taxon>Hypocreales</taxon>
        <taxon>Nectriaceae</taxon>
        <taxon>Fusarium</taxon>
        <taxon>Fusarium concolor species complex</taxon>
    </lineage>
</organism>
<dbReference type="SUPFAM" id="SSF52266">
    <property type="entry name" value="SGNH hydrolase"/>
    <property type="match status" value="1"/>
</dbReference>
<dbReference type="Pfam" id="PF13472">
    <property type="entry name" value="Lipase_GDSL_2"/>
    <property type="match status" value="1"/>
</dbReference>
<dbReference type="Proteomes" id="UP000605986">
    <property type="component" value="Unassembled WGS sequence"/>
</dbReference>
<dbReference type="PANTHER" id="PTHR30383">
    <property type="entry name" value="THIOESTERASE 1/PROTEASE 1/LYSOPHOSPHOLIPASE L1"/>
    <property type="match status" value="1"/>
</dbReference>
<keyword evidence="2" id="KW-0732">Signal</keyword>
<sequence length="281" mass="31164">MHSIQKLTVLLSATSLSGAFAGPLGKDSVNIEQRHSEHDSRTPNPFLSYQGTPPGKEVQGGVKLRILSVGASITVGFGKGTDGNGYRKRLRDDLRNKVVWAGTERNDKGDMEDGYFSAWSGKTVKYINDHIDPALEQRPNLILVFAGTNDMNSNPKVSTEGNDPKETAERLKSMAEKMVYECPDAAIILGMITNVCEDNRDQRERTKVYREHIARVAGELKSNGSHVLAANFGPFRDSDLSDCTHPTQEGYQIMGHWWYDFVYQIPKGWIKAPIGPDPVRG</sequence>
<evidence type="ECO:0000256" key="1">
    <source>
        <dbReference type="SAM" id="MobiDB-lite"/>
    </source>
</evidence>
<accession>A0A8H4KN85</accession>
<feature type="region of interest" description="Disordered" evidence="1">
    <location>
        <begin position="33"/>
        <end position="54"/>
    </location>
</feature>
<dbReference type="OrthoDB" id="2119228at2759"/>
<evidence type="ECO:0000313" key="5">
    <source>
        <dbReference type="Proteomes" id="UP000605986"/>
    </source>
</evidence>
<comment type="caution">
    <text evidence="4">The sequence shown here is derived from an EMBL/GenBank/DDBJ whole genome shotgun (WGS) entry which is preliminary data.</text>
</comment>
<dbReference type="InterPro" id="IPR036514">
    <property type="entry name" value="SGNH_hydro_sf"/>
</dbReference>
<reference evidence="4" key="1">
    <citation type="submission" date="2020-01" db="EMBL/GenBank/DDBJ databases">
        <title>Identification and distribution of gene clusters putatively required for synthesis of sphingolipid metabolism inhibitors in phylogenetically diverse species of the filamentous fungus Fusarium.</title>
        <authorList>
            <person name="Kim H.-S."/>
            <person name="Busman M."/>
            <person name="Brown D.W."/>
            <person name="Divon H."/>
            <person name="Uhlig S."/>
            <person name="Proctor R.H."/>
        </authorList>
    </citation>
    <scope>NUCLEOTIDE SEQUENCE</scope>
    <source>
        <strain evidence="4">NRRL 53441</strain>
    </source>
</reference>
<gene>
    <name evidence="4" type="ORF">F53441_3953</name>
</gene>
<dbReference type="GO" id="GO:0004622">
    <property type="term" value="F:phosphatidylcholine lysophospholipase activity"/>
    <property type="evidence" value="ECO:0007669"/>
    <property type="project" value="TreeGrafter"/>
</dbReference>
<dbReference type="PANTHER" id="PTHR30383:SF5">
    <property type="entry name" value="SGNH HYDROLASE-TYPE ESTERASE DOMAIN-CONTAINING PROTEIN"/>
    <property type="match status" value="1"/>
</dbReference>
<feature type="compositionally biased region" description="Polar residues" evidence="1">
    <location>
        <begin position="42"/>
        <end position="51"/>
    </location>
</feature>
<dbReference type="Gene3D" id="3.40.50.1110">
    <property type="entry name" value="SGNH hydrolase"/>
    <property type="match status" value="1"/>
</dbReference>
<protein>
    <recommendedName>
        <fullName evidence="3">SGNH hydrolase-type esterase domain-containing protein</fullName>
    </recommendedName>
</protein>
<dbReference type="AlphaFoldDB" id="A0A8H4KN85"/>
<keyword evidence="5" id="KW-1185">Reference proteome</keyword>
<dbReference type="InterPro" id="IPR051532">
    <property type="entry name" value="Ester_Hydrolysis_Enzymes"/>
</dbReference>
<feature type="signal peptide" evidence="2">
    <location>
        <begin position="1"/>
        <end position="21"/>
    </location>
</feature>
<name>A0A8H4KN85_9HYPO</name>
<evidence type="ECO:0000313" key="4">
    <source>
        <dbReference type="EMBL" id="KAF4453357.1"/>
    </source>
</evidence>
<evidence type="ECO:0000256" key="2">
    <source>
        <dbReference type="SAM" id="SignalP"/>
    </source>
</evidence>
<evidence type="ECO:0000259" key="3">
    <source>
        <dbReference type="Pfam" id="PF13472"/>
    </source>
</evidence>
<dbReference type="EMBL" id="JAADJG010000155">
    <property type="protein sequence ID" value="KAF4453357.1"/>
    <property type="molecule type" value="Genomic_DNA"/>
</dbReference>
<proteinExistence type="predicted"/>
<dbReference type="InterPro" id="IPR013830">
    <property type="entry name" value="SGNH_hydro"/>
</dbReference>
<feature type="chain" id="PRO_5034151853" description="SGNH hydrolase-type esterase domain-containing protein" evidence="2">
    <location>
        <begin position="22"/>
        <end position="281"/>
    </location>
</feature>
<feature type="domain" description="SGNH hydrolase-type esterase" evidence="3">
    <location>
        <begin position="69"/>
        <end position="253"/>
    </location>
</feature>